<proteinExistence type="predicted"/>
<sequence>MKGTVVNIWLNTIEKLYGQDKRDAILEQEGWNPRRLITPLEEIEDKKIFSLMDAFARSQGISSETLWRKLGQNNIASFHGWFPSYFESGTAMGFLLLMDSVHAQLTKMIPGAKPPRLIPESVGEKSFQMVYQSKRGLHDYLLGLIEGVGAHFNEKIHSEVLEKKVGSDGTHVVRVQLNFEKTPRKYKRYPFSQFLSLGVIKSPAFKVILLPTVLSGILVALLSGTDNLPLLAGVPLAVLASGLITGLAVNRPLQDLPGELEKVRHLDLSESLYVATGDRLEQTYGEVVQVKEKLREEFTHLRGGMDDLYSFTDKFAQVAKNLSEVSDLISQAVQEVAEGAVHQATETEGSVAILSDNLNVLNDISRKELEGKDSLESAVAQIETSFNDLEKVSDNMNQMKDRFAQVNEQGNELSQKVKDIISIVSTVEHIAEQTNLLALNASIEAARAGEMGRGFSVVAEEIRKLAEDSKTAVGTINHSLNEFVQGVNQMVHQVNDQFTELDSGTKTMVAVTEESRQASSRINQVSLTISEFSKQLSNETTKINTVFDNLNTLAAIAQENSATAQEMSANVTSFSSEIVTLTENIEELEKVVLFLKNELKRYKI</sequence>
<dbReference type="InterPro" id="IPR024096">
    <property type="entry name" value="NO_sig/Golgi_transp_ligand-bd"/>
</dbReference>
<keyword evidence="3" id="KW-0175">Coiled coil</keyword>
<keyword evidence="1 2" id="KW-0807">Transducer</keyword>
<dbReference type="Proteomes" id="UP001158066">
    <property type="component" value="Unassembled WGS sequence"/>
</dbReference>
<organism evidence="5 6">
    <name type="scientific">Anoxynatronum buryatiense</name>
    <dbReference type="NCBI Taxonomy" id="489973"/>
    <lineage>
        <taxon>Bacteria</taxon>
        <taxon>Bacillati</taxon>
        <taxon>Bacillota</taxon>
        <taxon>Clostridia</taxon>
        <taxon>Eubacteriales</taxon>
        <taxon>Clostridiaceae</taxon>
        <taxon>Anoxynatronum</taxon>
    </lineage>
</organism>
<evidence type="ECO:0000256" key="2">
    <source>
        <dbReference type="PROSITE-ProRule" id="PRU00284"/>
    </source>
</evidence>
<feature type="coiled-coil region" evidence="3">
    <location>
        <begin position="571"/>
        <end position="598"/>
    </location>
</feature>
<evidence type="ECO:0000259" key="4">
    <source>
        <dbReference type="PROSITE" id="PS50111"/>
    </source>
</evidence>
<accession>A0AA45WTI3</accession>
<dbReference type="GO" id="GO:0016020">
    <property type="term" value="C:membrane"/>
    <property type="evidence" value="ECO:0007669"/>
    <property type="project" value="InterPro"/>
</dbReference>
<dbReference type="Gene3D" id="1.10.287.950">
    <property type="entry name" value="Methyl-accepting chemotaxis protein"/>
    <property type="match status" value="1"/>
</dbReference>
<dbReference type="PANTHER" id="PTHR32089">
    <property type="entry name" value="METHYL-ACCEPTING CHEMOTAXIS PROTEIN MCPB"/>
    <property type="match status" value="1"/>
</dbReference>
<protein>
    <submittedName>
        <fullName evidence="5">Methyl-accepting chemotaxis protein</fullName>
    </submittedName>
</protein>
<comment type="caution">
    <text evidence="5">The sequence shown here is derived from an EMBL/GenBank/DDBJ whole genome shotgun (WGS) entry which is preliminary data.</text>
</comment>
<dbReference type="InterPro" id="IPR011644">
    <property type="entry name" value="Heme_NO-bd"/>
</dbReference>
<name>A0AA45WTI3_9CLOT</name>
<dbReference type="Pfam" id="PF07700">
    <property type="entry name" value="HNOB"/>
    <property type="match status" value="1"/>
</dbReference>
<dbReference type="Gene3D" id="3.90.1520.10">
    <property type="entry name" value="H-NOX domain"/>
    <property type="match status" value="1"/>
</dbReference>
<dbReference type="SUPFAM" id="SSF58104">
    <property type="entry name" value="Methyl-accepting chemotaxis protein (MCP) signaling domain"/>
    <property type="match status" value="1"/>
</dbReference>
<dbReference type="PANTHER" id="PTHR32089:SF112">
    <property type="entry name" value="LYSOZYME-LIKE PROTEIN-RELATED"/>
    <property type="match status" value="1"/>
</dbReference>
<evidence type="ECO:0000256" key="3">
    <source>
        <dbReference type="SAM" id="Coils"/>
    </source>
</evidence>
<gene>
    <name evidence="5" type="ORF">SAMN06296020_10247</name>
</gene>
<dbReference type="GO" id="GO:0020037">
    <property type="term" value="F:heme binding"/>
    <property type="evidence" value="ECO:0007669"/>
    <property type="project" value="InterPro"/>
</dbReference>
<dbReference type="EMBL" id="FXUF01000002">
    <property type="protein sequence ID" value="SMP43162.1"/>
    <property type="molecule type" value="Genomic_DNA"/>
</dbReference>
<feature type="coiled-coil region" evidence="3">
    <location>
        <begin position="372"/>
        <end position="416"/>
    </location>
</feature>
<dbReference type="RefSeq" id="WP_283407965.1">
    <property type="nucleotide sequence ID" value="NZ_FXUF01000002.1"/>
</dbReference>
<feature type="domain" description="Methyl-accepting transducer" evidence="4">
    <location>
        <begin position="318"/>
        <end position="575"/>
    </location>
</feature>
<dbReference type="SUPFAM" id="SSF111126">
    <property type="entry name" value="Ligand-binding domain in the NO signalling and Golgi transport"/>
    <property type="match status" value="1"/>
</dbReference>
<dbReference type="PROSITE" id="PS50111">
    <property type="entry name" value="CHEMOTAXIS_TRANSDUC_2"/>
    <property type="match status" value="1"/>
</dbReference>
<dbReference type="InterPro" id="IPR004089">
    <property type="entry name" value="MCPsignal_dom"/>
</dbReference>
<dbReference type="Pfam" id="PF00015">
    <property type="entry name" value="MCPsignal"/>
    <property type="match status" value="1"/>
</dbReference>
<evidence type="ECO:0000256" key="1">
    <source>
        <dbReference type="ARBA" id="ARBA00023224"/>
    </source>
</evidence>
<dbReference type="AlphaFoldDB" id="A0AA45WTI3"/>
<dbReference type="SMART" id="SM00283">
    <property type="entry name" value="MA"/>
    <property type="match status" value="1"/>
</dbReference>
<reference evidence="5" key="1">
    <citation type="submission" date="2017-05" db="EMBL/GenBank/DDBJ databases">
        <authorList>
            <person name="Varghese N."/>
            <person name="Submissions S."/>
        </authorList>
    </citation>
    <scope>NUCLEOTIDE SEQUENCE</scope>
    <source>
        <strain evidence="5">Su22</strain>
    </source>
</reference>
<evidence type="ECO:0000313" key="5">
    <source>
        <dbReference type="EMBL" id="SMP43162.1"/>
    </source>
</evidence>
<dbReference type="InterPro" id="IPR038158">
    <property type="entry name" value="H-NOX_domain_sf"/>
</dbReference>
<evidence type="ECO:0000313" key="6">
    <source>
        <dbReference type="Proteomes" id="UP001158066"/>
    </source>
</evidence>
<keyword evidence="6" id="KW-1185">Reference proteome</keyword>
<dbReference type="GO" id="GO:0007165">
    <property type="term" value="P:signal transduction"/>
    <property type="evidence" value="ECO:0007669"/>
    <property type="project" value="UniProtKB-KW"/>
</dbReference>